<sequence length="798" mass="87764">MLKRFWQSIPFLILFLPAVHAAPSCERAAVSALSAAGDEQTSAFGRWGAVIQDPEAPVAERIKALIERGETYRALGRYPDAERDLAEAKALASASGLDALAVAALQAQGQTAAQQQRTLEAEELLQSALEQARQLNSPILIASSAHALGNLRWGQGRSAEAERLYREALTAAERTEDLALSAAVRIALARQSPNTAQAMRELKGAEALIERLPHPAEQADLGLRLAEVARRLGREGQAMAKTALSIAAERAERSGRLRTQSQALGVSSELLEAEGRLAEARRLSERAIAAAPLNAYDLRYQWEWRLGRLLRAQGERKRAIAAYRRAVDHLQRIRSDIPIEYAEGRSSFRETLSPLYLGLADLLFQEAPGVAQETERQALLREGRETVEQLKLDELRDYFRDACILPLRKEIETLAPRTAVLYPVILDDRLELLVSTGRRLDQATVPVGREQVALTAEILALKLRYDQPAEAESRQLYDWLIAPIADLLQAQAIETLVFVPDGPLRAVPLAALRSPEGYLIERYAVAIVPGLKLLQPESFKQGEVRVLLAGLSKPGPVVDELPGWWVDALIEQYRRRGATAETGERRGISVRVRGASERQRGSGPSRAPTHEKIAALSLPGVAEEIDQLAQRVAGRALRDQDFVLNRFTSEVSGQPYRVVHIASHGLFQGPPEENFILTYDRKLDMKILASLLKPKELAAEPIELLVLSACQTAEGDDRTPLGLSGIAIQSGARSALGSLWPVGDATTQRLMGIFYEQLKQPGMTRVRALQIAQRSLLADPKTARPSDWAAFILVGNWM</sequence>
<dbReference type="Pfam" id="PF12770">
    <property type="entry name" value="CHAT"/>
    <property type="match status" value="1"/>
</dbReference>
<dbReference type="PANTHER" id="PTHR10098">
    <property type="entry name" value="RAPSYN-RELATED"/>
    <property type="match status" value="1"/>
</dbReference>
<dbReference type="PANTHER" id="PTHR10098:SF112">
    <property type="entry name" value="SLR0380 PROTEIN"/>
    <property type="match status" value="1"/>
</dbReference>
<organism evidence="3 4">
    <name type="scientific">Caldichromatium japonicum</name>
    <dbReference type="NCBI Taxonomy" id="2699430"/>
    <lineage>
        <taxon>Bacteria</taxon>
        <taxon>Pseudomonadati</taxon>
        <taxon>Pseudomonadota</taxon>
        <taxon>Gammaproteobacteria</taxon>
        <taxon>Chromatiales</taxon>
        <taxon>Chromatiaceae</taxon>
        <taxon>Caldichromatium</taxon>
    </lineage>
</organism>
<name>A0A6G7VEC6_9GAMM</name>
<dbReference type="EMBL" id="CP048029">
    <property type="protein sequence ID" value="QIK38324.1"/>
    <property type="molecule type" value="Genomic_DNA"/>
</dbReference>
<proteinExistence type="predicted"/>
<feature type="chain" id="PRO_5026073089" evidence="1">
    <location>
        <begin position="22"/>
        <end position="798"/>
    </location>
</feature>
<dbReference type="Proteomes" id="UP000502699">
    <property type="component" value="Chromosome"/>
</dbReference>
<accession>A0A6G7VEC6</accession>
<dbReference type="InterPro" id="IPR024983">
    <property type="entry name" value="CHAT_dom"/>
</dbReference>
<evidence type="ECO:0000313" key="4">
    <source>
        <dbReference type="Proteomes" id="UP000502699"/>
    </source>
</evidence>
<protein>
    <submittedName>
        <fullName evidence="3">CHAT domain-containing protein</fullName>
    </submittedName>
</protein>
<keyword evidence="1" id="KW-0732">Signal</keyword>
<feature type="domain" description="CHAT" evidence="2">
    <location>
        <begin position="472"/>
        <end position="796"/>
    </location>
</feature>
<feature type="signal peptide" evidence="1">
    <location>
        <begin position="1"/>
        <end position="21"/>
    </location>
</feature>
<dbReference type="SMART" id="SM00028">
    <property type="entry name" value="TPR"/>
    <property type="match status" value="4"/>
</dbReference>
<dbReference type="KEGG" id="cjap:GWK36_10430"/>
<dbReference type="AlphaFoldDB" id="A0A6G7VEC6"/>
<dbReference type="InterPro" id="IPR019734">
    <property type="entry name" value="TPR_rpt"/>
</dbReference>
<dbReference type="RefSeq" id="WP_166271082.1">
    <property type="nucleotide sequence ID" value="NZ_CP048029.1"/>
</dbReference>
<evidence type="ECO:0000313" key="3">
    <source>
        <dbReference type="EMBL" id="QIK38324.1"/>
    </source>
</evidence>
<evidence type="ECO:0000259" key="2">
    <source>
        <dbReference type="Pfam" id="PF12770"/>
    </source>
</evidence>
<dbReference type="InterPro" id="IPR011990">
    <property type="entry name" value="TPR-like_helical_dom_sf"/>
</dbReference>
<keyword evidence="4" id="KW-1185">Reference proteome</keyword>
<reference evidence="4" key="1">
    <citation type="submission" date="2020-01" db="EMBL/GenBank/DDBJ databases">
        <title>Caldichromatium gen. nov., sp. nov., a thermophilic purple sulfur bacterium member of the family Chromatiaceae isolated from Nakabusa hot spring, Japan.</title>
        <authorList>
            <person name="Saini M.K."/>
            <person name="Hanada S."/>
            <person name="Tank M."/>
        </authorList>
    </citation>
    <scope>NUCLEOTIDE SEQUENCE [LARGE SCALE GENOMIC DNA]</scope>
    <source>
        <strain evidence="4">No.7</strain>
    </source>
</reference>
<dbReference type="SUPFAM" id="SSF48452">
    <property type="entry name" value="TPR-like"/>
    <property type="match status" value="1"/>
</dbReference>
<evidence type="ECO:0000256" key="1">
    <source>
        <dbReference type="SAM" id="SignalP"/>
    </source>
</evidence>
<dbReference type="Gene3D" id="1.25.40.10">
    <property type="entry name" value="Tetratricopeptide repeat domain"/>
    <property type="match status" value="2"/>
</dbReference>
<gene>
    <name evidence="3" type="ORF">GWK36_10430</name>
</gene>
<dbReference type="Pfam" id="PF13424">
    <property type="entry name" value="TPR_12"/>
    <property type="match status" value="1"/>
</dbReference>